<evidence type="ECO:0000313" key="2">
    <source>
        <dbReference type="Proteomes" id="UP001500603"/>
    </source>
</evidence>
<sequence>MVSAETVNAGIRNVGAENTLAEFCIERVHSNANGVTVRDVRMCVSIRLRAGALRVPAVGGTVRRTR</sequence>
<protein>
    <submittedName>
        <fullName evidence="1">Uncharacterized protein</fullName>
    </submittedName>
</protein>
<keyword evidence="2" id="KW-1185">Reference proteome</keyword>
<evidence type="ECO:0000313" key="1">
    <source>
        <dbReference type="EMBL" id="GAA5048080.1"/>
    </source>
</evidence>
<name>A0ABP9K0Y6_9NOCA</name>
<gene>
    <name evidence="1" type="ORF">GCM10023318_15400</name>
</gene>
<dbReference type="Proteomes" id="UP001500603">
    <property type="component" value="Unassembled WGS sequence"/>
</dbReference>
<comment type="caution">
    <text evidence="1">The sequence shown here is derived from an EMBL/GenBank/DDBJ whole genome shotgun (WGS) entry which is preliminary data.</text>
</comment>
<reference evidence="2" key="1">
    <citation type="journal article" date="2019" name="Int. J. Syst. Evol. Microbiol.">
        <title>The Global Catalogue of Microorganisms (GCM) 10K type strain sequencing project: providing services to taxonomists for standard genome sequencing and annotation.</title>
        <authorList>
            <consortium name="The Broad Institute Genomics Platform"/>
            <consortium name="The Broad Institute Genome Sequencing Center for Infectious Disease"/>
            <person name="Wu L."/>
            <person name="Ma J."/>
        </authorList>
    </citation>
    <scope>NUCLEOTIDE SEQUENCE [LARGE SCALE GENOMIC DNA]</scope>
    <source>
        <strain evidence="2">JCM 18298</strain>
    </source>
</reference>
<dbReference type="EMBL" id="BAABJM010000001">
    <property type="protein sequence ID" value="GAA5048080.1"/>
    <property type="molecule type" value="Genomic_DNA"/>
</dbReference>
<accession>A0ABP9K0Y6</accession>
<organism evidence="1 2">
    <name type="scientific">Nocardia callitridis</name>
    <dbReference type="NCBI Taxonomy" id="648753"/>
    <lineage>
        <taxon>Bacteria</taxon>
        <taxon>Bacillati</taxon>
        <taxon>Actinomycetota</taxon>
        <taxon>Actinomycetes</taxon>
        <taxon>Mycobacteriales</taxon>
        <taxon>Nocardiaceae</taxon>
        <taxon>Nocardia</taxon>
    </lineage>
</organism>
<proteinExistence type="predicted"/>